<dbReference type="Pfam" id="PF01261">
    <property type="entry name" value="AP_endonuc_2"/>
    <property type="match status" value="1"/>
</dbReference>
<organism evidence="2 5">
    <name type="scientific">Streptomyces acidiscabies</name>
    <dbReference type="NCBI Taxonomy" id="42234"/>
    <lineage>
        <taxon>Bacteria</taxon>
        <taxon>Bacillati</taxon>
        <taxon>Actinomycetota</taxon>
        <taxon>Actinomycetes</taxon>
        <taxon>Kitasatosporales</taxon>
        <taxon>Streptomycetaceae</taxon>
        <taxon>Streptomyces</taxon>
    </lineage>
</organism>
<gene>
    <name evidence="2" type="primary">eboE</name>
    <name evidence="2" type="ORF">PV399_20880</name>
    <name evidence="3" type="ORF">PV666_08175</name>
</gene>
<dbReference type="Gene3D" id="3.20.20.150">
    <property type="entry name" value="Divalent-metal-dependent TIM barrel enzymes"/>
    <property type="match status" value="1"/>
</dbReference>
<feature type="domain" description="Xylose isomerase-like TIM barrel" evidence="1">
    <location>
        <begin position="65"/>
        <end position="232"/>
    </location>
</feature>
<comment type="caution">
    <text evidence="2">The sequence shown here is derived from an EMBL/GenBank/DDBJ whole genome shotgun (WGS) entry which is preliminary data.</text>
</comment>
<evidence type="ECO:0000259" key="1">
    <source>
        <dbReference type="Pfam" id="PF01261"/>
    </source>
</evidence>
<dbReference type="SUPFAM" id="SSF51658">
    <property type="entry name" value="Xylose isomerase-like"/>
    <property type="match status" value="1"/>
</dbReference>
<dbReference type="NCBIfam" id="NF035939">
    <property type="entry name" value="TIM_EboE"/>
    <property type="match status" value="1"/>
</dbReference>
<dbReference type="RefSeq" id="WP_029184045.1">
    <property type="nucleotide sequence ID" value="NZ_BCML01000011.1"/>
</dbReference>
<evidence type="ECO:0000313" key="3">
    <source>
        <dbReference type="EMBL" id="MDX3017856.1"/>
    </source>
</evidence>
<name>A0AAP6EGJ1_9ACTN</name>
<dbReference type="Proteomes" id="UP001272987">
    <property type="component" value="Unassembled WGS sequence"/>
</dbReference>
<sequence length="390" mass="41844">MRLQHADGTTVHVGYCSNVHQAEDLDGVVAQLATYAEPVRERLGVDRLGIGLWLARDVVAELTGDEGQLKRLKNELADRGLETVTLNAFPYAGFHNEVVKKDVYLPDWADEARLTHTLDCARVLAALLPDDARRGSVSTVPLAWREPWPADRADTARRALDRLAEGLAGIEADTGRAIRVGFEPEPGCVVETTAQAAERLGGLDSERLGICLDACHLAVQFENPAEAVARLAAAGLPVVKLQASSAIEAADPADPAAHAALHRLAEPRFLHQTRTVRAGEVLATDDLPEALDGALPTDTGAWRVHFHAPLHADPEPPLRTTSGQLAAVFAELFAGPAALCDHVEVETYTWSVLPTPPTDLPGGIAAELAWAHEQLTGLGLKDPDHPQERP</sequence>
<proteinExistence type="predicted"/>
<evidence type="ECO:0000313" key="5">
    <source>
        <dbReference type="Proteomes" id="UP001282288"/>
    </source>
</evidence>
<dbReference type="Proteomes" id="UP001282288">
    <property type="component" value="Unassembled WGS sequence"/>
</dbReference>
<dbReference type="AlphaFoldDB" id="A0AAP6EGJ1"/>
<dbReference type="EMBL" id="JARAWC010000014">
    <property type="protein sequence ID" value="MDX2962147.1"/>
    <property type="molecule type" value="Genomic_DNA"/>
</dbReference>
<dbReference type="GeneID" id="69811873"/>
<evidence type="ECO:0000313" key="4">
    <source>
        <dbReference type="Proteomes" id="UP001272987"/>
    </source>
</evidence>
<dbReference type="InterPro" id="IPR036237">
    <property type="entry name" value="Xyl_isomerase-like_sf"/>
</dbReference>
<dbReference type="InterPro" id="IPR013022">
    <property type="entry name" value="Xyl_isomerase-like_TIM-brl"/>
</dbReference>
<protein>
    <submittedName>
        <fullName evidence="2">Metabolite traffic protein EboE</fullName>
    </submittedName>
</protein>
<dbReference type="EMBL" id="JARAWP010000004">
    <property type="protein sequence ID" value="MDX3017856.1"/>
    <property type="molecule type" value="Genomic_DNA"/>
</dbReference>
<reference evidence="2 4" key="1">
    <citation type="journal article" date="2023" name="Microb. Genom.">
        <title>Mesoterricola silvestris gen. nov., sp. nov., Mesoterricola sediminis sp. nov., Geothrix oryzae sp. nov., Geothrix edaphica sp. nov., Geothrix rubra sp. nov., and Geothrix limicola sp. nov., six novel members of Acidobacteriota isolated from soils.</title>
        <authorList>
            <person name="Weisberg A.J."/>
            <person name="Pearce E."/>
            <person name="Kramer C.G."/>
            <person name="Chang J.H."/>
            <person name="Clarke C.R."/>
        </authorList>
    </citation>
    <scope>NUCLEOTIDE SEQUENCE</scope>
    <source>
        <strain evidence="3 4">NB05-1H</strain>
        <strain evidence="2">NRRL_B-16521</strain>
    </source>
</reference>
<evidence type="ECO:0000313" key="2">
    <source>
        <dbReference type="EMBL" id="MDX2962147.1"/>
    </source>
</evidence>
<accession>A0AAP6EGJ1</accession>
<keyword evidence="4" id="KW-1185">Reference proteome</keyword>